<sequence length="151" mass="16777">RETDNNIEDGVLQNYDGDIIGVFAQEVAKSAISQKEKERDISAEDKNCDGDIVGVSAQEVTKVVVSWGDSVVGCDVYVKTVKKGEDKGKKAEYGANRVTIMVGNKVEDATVLRLQFNIKRKQLAQHDDEEIGWSYQQILSFLAYKMNKSGQ</sequence>
<reference evidence="1 2" key="1">
    <citation type="journal article" date="2023" name="Life. Sci Alliance">
        <title>Evolutionary insights into 3D genome organization and epigenetic landscape of Vigna mungo.</title>
        <authorList>
            <person name="Junaid A."/>
            <person name="Singh B."/>
            <person name="Bhatia S."/>
        </authorList>
    </citation>
    <scope>NUCLEOTIDE SEQUENCE [LARGE SCALE GENOMIC DNA]</scope>
    <source>
        <strain evidence="1">Urdbean</strain>
    </source>
</reference>
<feature type="non-terminal residue" evidence="1">
    <location>
        <position position="1"/>
    </location>
</feature>
<dbReference type="EMBL" id="CP144698">
    <property type="protein sequence ID" value="WVZ16627.1"/>
    <property type="molecule type" value="Genomic_DNA"/>
</dbReference>
<dbReference type="Proteomes" id="UP001374535">
    <property type="component" value="Chromosome 3"/>
</dbReference>
<organism evidence="1 2">
    <name type="scientific">Vigna mungo</name>
    <name type="common">Black gram</name>
    <name type="synonym">Phaseolus mungo</name>
    <dbReference type="NCBI Taxonomy" id="3915"/>
    <lineage>
        <taxon>Eukaryota</taxon>
        <taxon>Viridiplantae</taxon>
        <taxon>Streptophyta</taxon>
        <taxon>Embryophyta</taxon>
        <taxon>Tracheophyta</taxon>
        <taxon>Spermatophyta</taxon>
        <taxon>Magnoliopsida</taxon>
        <taxon>eudicotyledons</taxon>
        <taxon>Gunneridae</taxon>
        <taxon>Pentapetalae</taxon>
        <taxon>rosids</taxon>
        <taxon>fabids</taxon>
        <taxon>Fabales</taxon>
        <taxon>Fabaceae</taxon>
        <taxon>Papilionoideae</taxon>
        <taxon>50 kb inversion clade</taxon>
        <taxon>NPAAA clade</taxon>
        <taxon>indigoferoid/millettioid clade</taxon>
        <taxon>Phaseoleae</taxon>
        <taxon>Vigna</taxon>
    </lineage>
</organism>
<gene>
    <name evidence="1" type="ORF">V8G54_009609</name>
</gene>
<evidence type="ECO:0000313" key="2">
    <source>
        <dbReference type="Proteomes" id="UP001374535"/>
    </source>
</evidence>
<name>A0AAQ3NXJ3_VIGMU</name>
<dbReference type="AlphaFoldDB" id="A0AAQ3NXJ3"/>
<protein>
    <submittedName>
        <fullName evidence="1">Uncharacterized protein</fullName>
    </submittedName>
</protein>
<keyword evidence="2" id="KW-1185">Reference proteome</keyword>
<proteinExistence type="predicted"/>
<evidence type="ECO:0000313" key="1">
    <source>
        <dbReference type="EMBL" id="WVZ16627.1"/>
    </source>
</evidence>
<accession>A0AAQ3NXJ3</accession>